<sequence length="300" mass="32525">MILVGVDAGGTHTRALAYTCDGEELGRGRAGPGNFHNVGLEVAMENVRKAVAQTGVNQPDYVCLGMAGLDTKRDVELVKPLADRLGRHVRVEHDGFVTLYAQTWGKPGVITIAGTGSAVVGYDGTRKRRAANMGWLLGDEGSAYWIGREALRALTRTMQGVSKRSQMTTMVKEKIGVKTLDDLVEWAYYNGHRVSEIAGVAEVVEKAAKVGDKLALKIMRTAARELAAQSVNVAKKVGVEKVYVIGGVFESQLYFKLFSDWTSKRGVKTERAEREGVLGAVLIASQEAGCLKPLERHLHS</sequence>
<dbReference type="KEGG" id="sacd:HS1genome_1331"/>
<evidence type="ECO:0000313" key="3">
    <source>
        <dbReference type="EMBL" id="GGT87833.1"/>
    </source>
</evidence>
<reference evidence="4" key="2">
    <citation type="submission" date="2018-04" db="EMBL/GenBank/DDBJ databases">
        <title>Complete genome sequence of Sulfodiicoccus acidiphilus strain HS-1.</title>
        <authorList>
            <person name="Sakai H.D."/>
            <person name="Kurosawa N."/>
        </authorList>
    </citation>
    <scope>NUCLEOTIDE SEQUENCE [LARGE SCALE GENOMIC DNA]</scope>
    <source>
        <strain evidence="4">HS-1</strain>
    </source>
</reference>
<proteinExistence type="predicted"/>
<dbReference type="EMBL" id="AP018553">
    <property type="protein sequence ID" value="BBD72942.1"/>
    <property type="molecule type" value="Genomic_DNA"/>
</dbReference>
<dbReference type="Proteomes" id="UP000616143">
    <property type="component" value="Unassembled WGS sequence"/>
</dbReference>
<gene>
    <name evidence="3" type="ORF">GCM10007116_02220</name>
    <name evidence="2" type="ORF">HS1genome_1331</name>
</gene>
<reference evidence="3" key="4">
    <citation type="submission" date="2020-09" db="EMBL/GenBank/DDBJ databases">
        <authorList>
            <person name="Sun Q."/>
            <person name="Ohkuma M."/>
        </authorList>
    </citation>
    <scope>NUCLEOTIDE SEQUENCE</scope>
    <source>
        <strain evidence="3">JCM 31740</strain>
    </source>
</reference>
<evidence type="ECO:0000259" key="1">
    <source>
        <dbReference type="Pfam" id="PF01869"/>
    </source>
</evidence>
<protein>
    <submittedName>
        <fullName evidence="2">ATPase</fullName>
    </submittedName>
</protein>
<feature type="domain" description="ATPase BadF/BadG/BcrA/BcrD type" evidence="1">
    <location>
        <begin position="4"/>
        <end position="284"/>
    </location>
</feature>
<organism evidence="2 4">
    <name type="scientific">Sulfodiicoccus acidiphilus</name>
    <dbReference type="NCBI Taxonomy" id="1670455"/>
    <lineage>
        <taxon>Archaea</taxon>
        <taxon>Thermoproteota</taxon>
        <taxon>Thermoprotei</taxon>
        <taxon>Sulfolobales</taxon>
        <taxon>Sulfolobaceae</taxon>
        <taxon>Sulfodiicoccus</taxon>
    </lineage>
</organism>
<keyword evidence="4" id="KW-1185">Reference proteome</keyword>
<dbReference type="Proteomes" id="UP000276741">
    <property type="component" value="Chromosome"/>
</dbReference>
<dbReference type="RefSeq" id="WP_126450137.1">
    <property type="nucleotide sequence ID" value="NZ_AP018553.1"/>
</dbReference>
<dbReference type="InterPro" id="IPR002731">
    <property type="entry name" value="ATPase_BadF"/>
</dbReference>
<dbReference type="GeneID" id="38666848"/>
<dbReference type="PANTHER" id="PTHR43190">
    <property type="entry name" value="N-ACETYL-D-GLUCOSAMINE KINASE"/>
    <property type="match status" value="1"/>
</dbReference>
<dbReference type="InterPro" id="IPR043129">
    <property type="entry name" value="ATPase_NBD"/>
</dbReference>
<dbReference type="SUPFAM" id="SSF53067">
    <property type="entry name" value="Actin-like ATPase domain"/>
    <property type="match status" value="2"/>
</dbReference>
<dbReference type="PANTHER" id="PTHR43190:SF3">
    <property type="entry name" value="N-ACETYL-D-GLUCOSAMINE KINASE"/>
    <property type="match status" value="1"/>
</dbReference>
<evidence type="ECO:0000313" key="4">
    <source>
        <dbReference type="Proteomes" id="UP000276741"/>
    </source>
</evidence>
<reference evidence="3" key="1">
    <citation type="journal article" date="2014" name="Int. J. Syst. Evol. Microbiol.">
        <title>Complete genome sequence of Corynebacterium casei LMG S-19264T (=DSM 44701T), isolated from a smear-ripened cheese.</title>
        <authorList>
            <consortium name="US DOE Joint Genome Institute (JGI-PGF)"/>
            <person name="Walter F."/>
            <person name="Albersmeier A."/>
            <person name="Kalinowski J."/>
            <person name="Ruckert C."/>
        </authorList>
    </citation>
    <scope>NUCLEOTIDE SEQUENCE</scope>
    <source>
        <strain evidence="3">JCM 31740</strain>
    </source>
</reference>
<dbReference type="Gene3D" id="3.30.420.40">
    <property type="match status" value="2"/>
</dbReference>
<dbReference type="InterPro" id="IPR052519">
    <property type="entry name" value="Euk-type_GlcNAc_Kinase"/>
</dbReference>
<dbReference type="Pfam" id="PF01869">
    <property type="entry name" value="BcrAD_BadFG"/>
    <property type="match status" value="1"/>
</dbReference>
<accession>A0A348B440</accession>
<reference evidence="2" key="3">
    <citation type="journal article" date="2019" name="BMC Res. Notes">
        <title>Complete genome sequence of the Sulfodiicoccus acidiphilus strain HS-1T, the first crenarchaeon that lacks polB3, isolated from an acidic hot spring in Ohwaku-dani, Hakone, Japan.</title>
        <authorList>
            <person name="Sakai H.D."/>
            <person name="Kurosawa N."/>
        </authorList>
    </citation>
    <scope>NUCLEOTIDE SEQUENCE</scope>
    <source>
        <strain evidence="2">HS-1</strain>
    </source>
</reference>
<name>A0A348B440_9CREN</name>
<dbReference type="OrthoDB" id="39947at2157"/>
<dbReference type="EMBL" id="BMQS01000002">
    <property type="protein sequence ID" value="GGT87833.1"/>
    <property type="molecule type" value="Genomic_DNA"/>
</dbReference>
<evidence type="ECO:0000313" key="2">
    <source>
        <dbReference type="EMBL" id="BBD72942.1"/>
    </source>
</evidence>
<dbReference type="AlphaFoldDB" id="A0A348B440"/>